<reference evidence="9" key="1">
    <citation type="journal article" date="2017" name="Genome Biol.">
        <title>Comparative genomics reveals high biological diversity and specific adaptations in the industrially and medically important fungal genus Aspergillus.</title>
        <authorList>
            <person name="de Vries R.P."/>
            <person name="Riley R."/>
            <person name="Wiebenga A."/>
            <person name="Aguilar-Osorio G."/>
            <person name="Amillis S."/>
            <person name="Uchima C.A."/>
            <person name="Anderluh G."/>
            <person name="Asadollahi M."/>
            <person name="Askin M."/>
            <person name="Barry K."/>
            <person name="Battaglia E."/>
            <person name="Bayram O."/>
            <person name="Benocci T."/>
            <person name="Braus-Stromeyer S.A."/>
            <person name="Caldana C."/>
            <person name="Canovas D."/>
            <person name="Cerqueira G.C."/>
            <person name="Chen F."/>
            <person name="Chen W."/>
            <person name="Choi C."/>
            <person name="Clum A."/>
            <person name="Dos Santos R.A."/>
            <person name="Damasio A.R."/>
            <person name="Diallinas G."/>
            <person name="Emri T."/>
            <person name="Fekete E."/>
            <person name="Flipphi M."/>
            <person name="Freyberg S."/>
            <person name="Gallo A."/>
            <person name="Gournas C."/>
            <person name="Habgood R."/>
            <person name="Hainaut M."/>
            <person name="Harispe M.L."/>
            <person name="Henrissat B."/>
            <person name="Hilden K.S."/>
            <person name="Hope R."/>
            <person name="Hossain A."/>
            <person name="Karabika E."/>
            <person name="Karaffa L."/>
            <person name="Karanyi Z."/>
            <person name="Krasevec N."/>
            <person name="Kuo A."/>
            <person name="Kusch H."/>
            <person name="LaButti K."/>
            <person name="Lagendijk E.L."/>
            <person name="Lapidus A."/>
            <person name="Levasseur A."/>
            <person name="Lindquist E."/>
            <person name="Lipzen A."/>
            <person name="Logrieco A.F."/>
            <person name="MacCabe A."/>
            <person name="Maekelae M.R."/>
            <person name="Malavazi I."/>
            <person name="Melin P."/>
            <person name="Meyer V."/>
            <person name="Mielnichuk N."/>
            <person name="Miskei M."/>
            <person name="Molnar A.P."/>
            <person name="Mule G."/>
            <person name="Ngan C.Y."/>
            <person name="Orejas M."/>
            <person name="Orosz E."/>
            <person name="Ouedraogo J.P."/>
            <person name="Overkamp K.M."/>
            <person name="Park H.-S."/>
            <person name="Perrone G."/>
            <person name="Piumi F."/>
            <person name="Punt P.J."/>
            <person name="Ram A.F."/>
            <person name="Ramon A."/>
            <person name="Rauscher S."/>
            <person name="Record E."/>
            <person name="Riano-Pachon D.M."/>
            <person name="Robert V."/>
            <person name="Roehrig J."/>
            <person name="Ruller R."/>
            <person name="Salamov A."/>
            <person name="Salih N.S."/>
            <person name="Samson R.A."/>
            <person name="Sandor E."/>
            <person name="Sanguinetti M."/>
            <person name="Schuetze T."/>
            <person name="Sepcic K."/>
            <person name="Shelest E."/>
            <person name="Sherlock G."/>
            <person name="Sophianopoulou V."/>
            <person name="Squina F.M."/>
            <person name="Sun H."/>
            <person name="Susca A."/>
            <person name="Todd R.B."/>
            <person name="Tsang A."/>
            <person name="Unkles S.E."/>
            <person name="van de Wiele N."/>
            <person name="van Rossen-Uffink D."/>
            <person name="Oliveira J.V."/>
            <person name="Vesth T.C."/>
            <person name="Visser J."/>
            <person name="Yu J.-H."/>
            <person name="Zhou M."/>
            <person name="Andersen M.R."/>
            <person name="Archer D.B."/>
            <person name="Baker S.E."/>
            <person name="Benoit I."/>
            <person name="Brakhage A.A."/>
            <person name="Braus G.H."/>
            <person name="Fischer R."/>
            <person name="Frisvad J.C."/>
            <person name="Goldman G.H."/>
            <person name="Houbraken J."/>
            <person name="Oakley B."/>
            <person name="Pocsi I."/>
            <person name="Scazzocchio C."/>
            <person name="Seiboth B."/>
            <person name="vanKuyk P.A."/>
            <person name="Wortman J."/>
            <person name="Dyer P.S."/>
            <person name="Grigoriev I.V."/>
        </authorList>
    </citation>
    <scope>NUCLEOTIDE SEQUENCE [LARGE SCALE GENOMIC DNA]</scope>
    <source>
        <strain evidence="9">DTO 134E9</strain>
    </source>
</reference>
<dbReference type="Gene3D" id="3.90.25.10">
    <property type="entry name" value="UDP-galactose 4-epimerase, domain 1"/>
    <property type="match status" value="1"/>
</dbReference>
<dbReference type="GO" id="GO:0016853">
    <property type="term" value="F:isomerase activity"/>
    <property type="evidence" value="ECO:0007669"/>
    <property type="project" value="UniProtKB-KW"/>
</dbReference>
<dbReference type="Gene3D" id="3.40.50.720">
    <property type="entry name" value="NAD(P)-binding Rossmann-like Domain"/>
    <property type="match status" value="1"/>
</dbReference>
<dbReference type="EMBL" id="KV878216">
    <property type="protein sequence ID" value="OJJ31338.1"/>
    <property type="molecule type" value="Genomic_DNA"/>
</dbReference>
<dbReference type="PANTHER" id="PTHR43238:SF1">
    <property type="entry name" value="GDP-L-FUCOSE SYNTHASE"/>
    <property type="match status" value="1"/>
</dbReference>
<dbReference type="RefSeq" id="XP_040685015.1">
    <property type="nucleotide sequence ID" value="XM_040831506.1"/>
</dbReference>
<organism evidence="8 9">
    <name type="scientific">Aspergillus wentii DTO 134E9</name>
    <dbReference type="NCBI Taxonomy" id="1073089"/>
    <lineage>
        <taxon>Eukaryota</taxon>
        <taxon>Fungi</taxon>
        <taxon>Dikarya</taxon>
        <taxon>Ascomycota</taxon>
        <taxon>Pezizomycotina</taxon>
        <taxon>Eurotiomycetes</taxon>
        <taxon>Eurotiomycetidae</taxon>
        <taxon>Eurotiales</taxon>
        <taxon>Aspergillaceae</taxon>
        <taxon>Aspergillus</taxon>
        <taxon>Aspergillus subgen. Cremei</taxon>
    </lineage>
</organism>
<gene>
    <name evidence="8" type="ORF">ASPWEDRAFT_176418</name>
</gene>
<dbReference type="Pfam" id="PF01370">
    <property type="entry name" value="Epimerase"/>
    <property type="match status" value="1"/>
</dbReference>
<comment type="pathway">
    <text evidence="1">Nucleotide-sugar biosynthesis; GDP-L-fucose biosynthesis via de novo pathway; GDP-L-fucose from GDP-alpha-D-mannose: step 2/2.</text>
</comment>
<dbReference type="GeneID" id="63747354"/>
<evidence type="ECO:0000256" key="6">
    <source>
        <dbReference type="ARBA" id="ARBA00023235"/>
    </source>
</evidence>
<dbReference type="VEuPathDB" id="FungiDB:ASPWEDRAFT_176418"/>
<dbReference type="SUPFAM" id="SSF51735">
    <property type="entry name" value="NAD(P)-binding Rossmann-fold domains"/>
    <property type="match status" value="1"/>
</dbReference>
<keyword evidence="5" id="KW-0560">Oxidoreductase</keyword>
<evidence type="ECO:0000313" key="8">
    <source>
        <dbReference type="EMBL" id="OJJ31338.1"/>
    </source>
</evidence>
<dbReference type="GO" id="GO:0042351">
    <property type="term" value="P:'de novo' GDP-L-fucose biosynthetic process"/>
    <property type="evidence" value="ECO:0007669"/>
    <property type="project" value="UniProtKB-UniPathway"/>
</dbReference>
<sequence>MDQHTKILVTGGTGLVGSALQWVVSNVSGDFGKASGEEWVFLSSADGDLRNYNETKSIFEKHRPDKVIHTAARVGGVFENSLRMADFVRDNLAIDQNVLRVCHELGVKKVVSCLSTCIFPDKTTYPISEGMLHDGPPHPSNYGYAYAKRMLDISSQAYRQQYGCNFTCVIPTNLYGPNDNFSEGCHFIPGVIKRVSKAKEERSSAMIVPGSGRALRQFVYSRDLARVMIWTLRNYNETDPFIISVDPEQEVSIKDAVVMVSEISGLEGAIQWDTTQTDGQLKKTADNAKMRALLGDFQFTSLEQGLKETIAWYSANQGKVRGMGPSKL</sequence>
<dbReference type="InterPro" id="IPR028614">
    <property type="entry name" value="GDP_fucose/colitose_synth"/>
</dbReference>
<dbReference type="OrthoDB" id="202470at2759"/>
<dbReference type="HAMAP" id="MF_00956">
    <property type="entry name" value="GDP_fucose_synth"/>
    <property type="match status" value="1"/>
</dbReference>
<keyword evidence="6" id="KW-0413">Isomerase</keyword>
<dbReference type="UniPathway" id="UPA00128">
    <property type="reaction ID" value="UER00191"/>
</dbReference>
<dbReference type="STRING" id="1073089.A0A1L9R8X9"/>
<dbReference type="AlphaFoldDB" id="A0A1L9R8X9"/>
<feature type="domain" description="NAD-dependent epimerase/dehydratase" evidence="7">
    <location>
        <begin position="7"/>
        <end position="239"/>
    </location>
</feature>
<proteinExistence type="inferred from homology"/>
<evidence type="ECO:0000256" key="3">
    <source>
        <dbReference type="ARBA" id="ARBA00012371"/>
    </source>
</evidence>
<evidence type="ECO:0000313" key="9">
    <source>
        <dbReference type="Proteomes" id="UP000184383"/>
    </source>
</evidence>
<keyword evidence="4" id="KW-0521">NADP</keyword>
<evidence type="ECO:0000256" key="2">
    <source>
        <dbReference type="ARBA" id="ARBA00005959"/>
    </source>
</evidence>
<name>A0A1L9R8X9_ASPWE</name>
<evidence type="ECO:0000256" key="4">
    <source>
        <dbReference type="ARBA" id="ARBA00022857"/>
    </source>
</evidence>
<evidence type="ECO:0000256" key="5">
    <source>
        <dbReference type="ARBA" id="ARBA00023002"/>
    </source>
</evidence>
<comment type="similarity">
    <text evidence="2">Belongs to the NAD(P)-dependent epimerase/dehydratase family. Fucose synthase subfamily.</text>
</comment>
<protein>
    <recommendedName>
        <fullName evidence="3">GDP-L-fucose synthase</fullName>
        <ecNumber evidence="3">1.1.1.271</ecNumber>
    </recommendedName>
</protein>
<dbReference type="InterPro" id="IPR001509">
    <property type="entry name" value="Epimerase_deHydtase"/>
</dbReference>
<evidence type="ECO:0000259" key="7">
    <source>
        <dbReference type="Pfam" id="PF01370"/>
    </source>
</evidence>
<accession>A0A1L9R8X9</accession>
<dbReference type="InterPro" id="IPR036291">
    <property type="entry name" value="NAD(P)-bd_dom_sf"/>
</dbReference>
<dbReference type="EC" id="1.1.1.271" evidence="3"/>
<dbReference type="PANTHER" id="PTHR43238">
    <property type="entry name" value="GDP-L-FUCOSE SYNTHASE"/>
    <property type="match status" value="1"/>
</dbReference>
<dbReference type="CDD" id="cd05239">
    <property type="entry name" value="GDP_FS_SDR_e"/>
    <property type="match status" value="1"/>
</dbReference>
<keyword evidence="9" id="KW-1185">Reference proteome</keyword>
<dbReference type="GO" id="GO:0050577">
    <property type="term" value="F:GDP-L-fucose synthase activity"/>
    <property type="evidence" value="ECO:0007669"/>
    <property type="project" value="UniProtKB-EC"/>
</dbReference>
<evidence type="ECO:0000256" key="1">
    <source>
        <dbReference type="ARBA" id="ARBA00004883"/>
    </source>
</evidence>
<dbReference type="Proteomes" id="UP000184383">
    <property type="component" value="Unassembled WGS sequence"/>
</dbReference>